<keyword evidence="10" id="KW-1185">Reference proteome</keyword>
<sequence>MTPVTPGKGRAVKRRWPTDDNPTDSEEEEHRQTRPVCKQCGKASCRNDPSHLAEHSMAHLSFRPWKCSVCACTMTLEGNLQLHLNEQHQGNGRVIDNRTVEYYDALEAKAQANFPSHSSAIAKYIGGQKEALGFQDASDNEDDNPPYGRKILVCGECSKSIYCYVAFELAQHSSKHLTFRPWKFCACTMSEKGNLQKHLNKHHQGKGWVIDNRTAEYYDALKAKTQANFPSRAKSLAKYIGGKKYGLGIQRVSVDEDDTQDVRRNAQKSPEAASSDAGRVKQEVVPDAIPPRSKEKSTHRTMADTQREVKQEPLDVENSSFDFHIVIEGSEADAHADAHAPTSHHNEQNVRNGTSSIY</sequence>
<organism evidence="9 10">
    <name type="scientific">Mesorhabditis spiculigera</name>
    <dbReference type="NCBI Taxonomy" id="96644"/>
    <lineage>
        <taxon>Eukaryota</taxon>
        <taxon>Metazoa</taxon>
        <taxon>Ecdysozoa</taxon>
        <taxon>Nematoda</taxon>
        <taxon>Chromadorea</taxon>
        <taxon>Rhabditida</taxon>
        <taxon>Rhabditina</taxon>
        <taxon>Rhabditomorpha</taxon>
        <taxon>Rhabditoidea</taxon>
        <taxon>Rhabditidae</taxon>
        <taxon>Mesorhabditinae</taxon>
        <taxon>Mesorhabditis</taxon>
    </lineage>
</organism>
<dbReference type="Gene3D" id="3.30.160.60">
    <property type="entry name" value="Classic Zinc Finger"/>
    <property type="match status" value="1"/>
</dbReference>
<feature type="region of interest" description="Disordered" evidence="7">
    <location>
        <begin position="1"/>
        <end position="33"/>
    </location>
</feature>
<dbReference type="InterPro" id="IPR036236">
    <property type="entry name" value="Znf_C2H2_sf"/>
</dbReference>
<dbReference type="PROSITE" id="PS00028">
    <property type="entry name" value="ZINC_FINGER_C2H2_1"/>
    <property type="match status" value="1"/>
</dbReference>
<dbReference type="SUPFAM" id="SSF57667">
    <property type="entry name" value="beta-beta-alpha zinc fingers"/>
    <property type="match status" value="1"/>
</dbReference>
<reference evidence="9" key="1">
    <citation type="submission" date="2023-06" db="EMBL/GenBank/DDBJ databases">
        <authorList>
            <person name="Delattre M."/>
        </authorList>
    </citation>
    <scope>NUCLEOTIDE SEQUENCE</scope>
    <source>
        <strain evidence="9">AF72</strain>
    </source>
</reference>
<proteinExistence type="predicted"/>
<feature type="compositionally biased region" description="Polar residues" evidence="7">
    <location>
        <begin position="349"/>
        <end position="358"/>
    </location>
</feature>
<dbReference type="InterPro" id="IPR050888">
    <property type="entry name" value="ZnF_C2H2-type_TF"/>
</dbReference>
<dbReference type="PANTHER" id="PTHR24406">
    <property type="entry name" value="TRANSCRIPTIONAL REPRESSOR CTCFL-RELATED"/>
    <property type="match status" value="1"/>
</dbReference>
<evidence type="ECO:0000313" key="10">
    <source>
        <dbReference type="Proteomes" id="UP001177023"/>
    </source>
</evidence>
<gene>
    <name evidence="9" type="ORF">MSPICULIGERA_LOCUS6527</name>
</gene>
<feature type="compositionally biased region" description="Basic and acidic residues" evidence="7">
    <location>
        <begin position="334"/>
        <end position="348"/>
    </location>
</feature>
<evidence type="ECO:0000256" key="4">
    <source>
        <dbReference type="ARBA" id="ARBA00022771"/>
    </source>
</evidence>
<dbReference type="GO" id="GO:0005634">
    <property type="term" value="C:nucleus"/>
    <property type="evidence" value="ECO:0007669"/>
    <property type="project" value="UniProtKB-SubCell"/>
</dbReference>
<feature type="region of interest" description="Disordered" evidence="7">
    <location>
        <begin position="256"/>
        <end position="316"/>
    </location>
</feature>
<dbReference type="EMBL" id="CATQJA010001631">
    <property type="protein sequence ID" value="CAJ0567996.1"/>
    <property type="molecule type" value="Genomic_DNA"/>
</dbReference>
<evidence type="ECO:0000256" key="1">
    <source>
        <dbReference type="ARBA" id="ARBA00004123"/>
    </source>
</evidence>
<dbReference type="InterPro" id="IPR013087">
    <property type="entry name" value="Znf_C2H2_type"/>
</dbReference>
<keyword evidence="3" id="KW-0677">Repeat</keyword>
<comment type="subcellular location">
    <subcellularLocation>
        <location evidence="1">Nucleus</location>
    </subcellularLocation>
</comment>
<dbReference type="GO" id="GO:0008270">
    <property type="term" value="F:zinc ion binding"/>
    <property type="evidence" value="ECO:0007669"/>
    <property type="project" value="UniProtKB-KW"/>
</dbReference>
<evidence type="ECO:0000259" key="8">
    <source>
        <dbReference type="PROSITE" id="PS00028"/>
    </source>
</evidence>
<keyword evidence="6" id="KW-0539">Nucleus</keyword>
<evidence type="ECO:0000256" key="5">
    <source>
        <dbReference type="ARBA" id="ARBA00022833"/>
    </source>
</evidence>
<evidence type="ECO:0000256" key="7">
    <source>
        <dbReference type="SAM" id="MobiDB-lite"/>
    </source>
</evidence>
<accession>A0AA36CFD0</accession>
<dbReference type="AlphaFoldDB" id="A0AA36CFD0"/>
<comment type="caution">
    <text evidence="9">The sequence shown here is derived from an EMBL/GenBank/DDBJ whole genome shotgun (WGS) entry which is preliminary data.</text>
</comment>
<feature type="domain" description="C2H2-type" evidence="8">
    <location>
        <begin position="67"/>
        <end position="88"/>
    </location>
</feature>
<keyword evidence="2" id="KW-0479">Metal-binding</keyword>
<evidence type="ECO:0000256" key="3">
    <source>
        <dbReference type="ARBA" id="ARBA00022737"/>
    </source>
</evidence>
<keyword evidence="5" id="KW-0862">Zinc</keyword>
<dbReference type="Proteomes" id="UP001177023">
    <property type="component" value="Unassembled WGS sequence"/>
</dbReference>
<evidence type="ECO:0000256" key="2">
    <source>
        <dbReference type="ARBA" id="ARBA00022723"/>
    </source>
</evidence>
<evidence type="ECO:0000313" key="9">
    <source>
        <dbReference type="EMBL" id="CAJ0567996.1"/>
    </source>
</evidence>
<protein>
    <recommendedName>
        <fullName evidence="8">C2H2-type domain-containing protein</fullName>
    </recommendedName>
</protein>
<feature type="non-terminal residue" evidence="9">
    <location>
        <position position="358"/>
    </location>
</feature>
<feature type="region of interest" description="Disordered" evidence="7">
    <location>
        <begin position="334"/>
        <end position="358"/>
    </location>
</feature>
<keyword evidence="4" id="KW-0863">Zinc-finger</keyword>
<name>A0AA36CFD0_9BILA</name>
<feature type="compositionally biased region" description="Basic and acidic residues" evidence="7">
    <location>
        <begin position="292"/>
        <end position="313"/>
    </location>
</feature>
<evidence type="ECO:0000256" key="6">
    <source>
        <dbReference type="ARBA" id="ARBA00023242"/>
    </source>
</evidence>